<sequence length="69" mass="7917">MTKLTFPDKRHTAPFFKRALMYQTFDGSCDACGQVFEHRTTDPAKDVACLLCYFVDRIGQLEVAMMEGY</sequence>
<reference evidence="1 2" key="1">
    <citation type="submission" date="2021-05" db="EMBL/GenBank/DDBJ databases">
        <title>Culturable bacteria isolated from Daya Bay.</title>
        <authorList>
            <person name="Zheng W."/>
            <person name="Yu S."/>
            <person name="Huang Y."/>
        </authorList>
    </citation>
    <scope>NUCLEOTIDE SEQUENCE [LARGE SCALE GENOMIC DNA]</scope>
    <source>
        <strain evidence="1 2">DP4N28-5</strain>
    </source>
</reference>
<evidence type="ECO:0000313" key="2">
    <source>
        <dbReference type="Proteomes" id="UP000756530"/>
    </source>
</evidence>
<accession>A0ABS6T455</accession>
<organism evidence="1 2">
    <name type="scientific">Maritimibacter dapengensis</name>
    <dbReference type="NCBI Taxonomy" id="2836868"/>
    <lineage>
        <taxon>Bacteria</taxon>
        <taxon>Pseudomonadati</taxon>
        <taxon>Pseudomonadota</taxon>
        <taxon>Alphaproteobacteria</taxon>
        <taxon>Rhodobacterales</taxon>
        <taxon>Roseobacteraceae</taxon>
        <taxon>Maritimibacter</taxon>
    </lineage>
</organism>
<dbReference type="Proteomes" id="UP000756530">
    <property type="component" value="Unassembled WGS sequence"/>
</dbReference>
<dbReference type="EMBL" id="JAHUZE010000003">
    <property type="protein sequence ID" value="MBV7380032.1"/>
    <property type="molecule type" value="Genomic_DNA"/>
</dbReference>
<dbReference type="RefSeq" id="WP_218393229.1">
    <property type="nucleotide sequence ID" value="NZ_JAHUZE010000003.1"/>
</dbReference>
<evidence type="ECO:0000313" key="1">
    <source>
        <dbReference type="EMBL" id="MBV7380032.1"/>
    </source>
</evidence>
<name>A0ABS6T455_9RHOB</name>
<gene>
    <name evidence="1" type="ORF">KJP28_13965</name>
</gene>
<keyword evidence="2" id="KW-1185">Reference proteome</keyword>
<comment type="caution">
    <text evidence="1">The sequence shown here is derived from an EMBL/GenBank/DDBJ whole genome shotgun (WGS) entry which is preliminary data.</text>
</comment>
<protein>
    <submittedName>
        <fullName evidence="1">Uncharacterized protein</fullName>
    </submittedName>
</protein>
<proteinExistence type="predicted"/>